<evidence type="ECO:0000256" key="2">
    <source>
        <dbReference type="SAM" id="Phobius"/>
    </source>
</evidence>
<keyword evidence="2" id="KW-1133">Transmembrane helix</keyword>
<dbReference type="InterPro" id="IPR045501">
    <property type="entry name" value="DUF6490"/>
</dbReference>
<dbReference type="AlphaFoldDB" id="A0A0E0CHY7"/>
<dbReference type="HOGENOM" id="CLU_120305_1_0_1"/>
<organism evidence="3">
    <name type="scientific">Oryza meridionalis</name>
    <dbReference type="NCBI Taxonomy" id="40149"/>
    <lineage>
        <taxon>Eukaryota</taxon>
        <taxon>Viridiplantae</taxon>
        <taxon>Streptophyta</taxon>
        <taxon>Embryophyta</taxon>
        <taxon>Tracheophyta</taxon>
        <taxon>Spermatophyta</taxon>
        <taxon>Magnoliopsida</taxon>
        <taxon>Liliopsida</taxon>
        <taxon>Poales</taxon>
        <taxon>Poaceae</taxon>
        <taxon>BOP clade</taxon>
        <taxon>Oryzoideae</taxon>
        <taxon>Oryzeae</taxon>
        <taxon>Oryzinae</taxon>
        <taxon>Oryza</taxon>
    </lineage>
</organism>
<keyword evidence="2" id="KW-0472">Membrane</keyword>
<sequence>MSSPAGDVENQQQQQQRESPPAADAAATSPPARFSPLAAVGFGCLTFNSVTAIYRSGDDPIAICSVAFSYVALVLLFELFRRHDGGGGGGADSRRLLMRCVWLLTTLLTLMFSYKVAAIMPLAMAAVVCVMAVAAMAGLFWAFGCFEERRRRPVG</sequence>
<dbReference type="EnsemblPlants" id="OMERI02G10020.1">
    <property type="protein sequence ID" value="OMERI02G10020.1"/>
    <property type="gene ID" value="OMERI02G10020"/>
</dbReference>
<feature type="region of interest" description="Disordered" evidence="1">
    <location>
        <begin position="1"/>
        <end position="30"/>
    </location>
</feature>
<dbReference type="Gramene" id="OMERI02G10020.1">
    <property type="protein sequence ID" value="OMERI02G10020.1"/>
    <property type="gene ID" value="OMERI02G10020"/>
</dbReference>
<evidence type="ECO:0000313" key="4">
    <source>
        <dbReference type="Proteomes" id="UP000008021"/>
    </source>
</evidence>
<dbReference type="Pfam" id="PF20100">
    <property type="entry name" value="DUF6490"/>
    <property type="match status" value="1"/>
</dbReference>
<evidence type="ECO:0000256" key="1">
    <source>
        <dbReference type="SAM" id="MobiDB-lite"/>
    </source>
</evidence>
<feature type="transmembrane region" description="Helical" evidence="2">
    <location>
        <begin position="123"/>
        <end position="143"/>
    </location>
</feature>
<reference evidence="3" key="1">
    <citation type="submission" date="2015-04" db="UniProtKB">
        <authorList>
            <consortium name="EnsemblPlants"/>
        </authorList>
    </citation>
    <scope>IDENTIFICATION</scope>
</reference>
<feature type="compositionally biased region" description="Low complexity" evidence="1">
    <location>
        <begin position="11"/>
        <end position="30"/>
    </location>
</feature>
<proteinExistence type="predicted"/>
<evidence type="ECO:0000313" key="3">
    <source>
        <dbReference type="EnsemblPlants" id="OMERI02G10020.1"/>
    </source>
</evidence>
<feature type="transmembrane region" description="Helical" evidence="2">
    <location>
        <begin position="100"/>
        <end position="117"/>
    </location>
</feature>
<reference evidence="3" key="2">
    <citation type="submission" date="2018-05" db="EMBL/GenBank/DDBJ databases">
        <title>OmerRS3 (Oryza meridionalis Reference Sequence Version 3).</title>
        <authorList>
            <person name="Zhang J."/>
            <person name="Kudrna D."/>
            <person name="Lee S."/>
            <person name="Talag J."/>
            <person name="Welchert J."/>
            <person name="Wing R.A."/>
        </authorList>
    </citation>
    <scope>NUCLEOTIDE SEQUENCE [LARGE SCALE GENOMIC DNA]</scope>
    <source>
        <strain evidence="3">cv. OR44</strain>
    </source>
</reference>
<name>A0A0E0CHY7_9ORYZ</name>
<keyword evidence="4" id="KW-1185">Reference proteome</keyword>
<keyword evidence="2" id="KW-0812">Transmembrane</keyword>
<dbReference type="Proteomes" id="UP000008021">
    <property type="component" value="Chromosome 2"/>
</dbReference>
<protein>
    <submittedName>
        <fullName evidence="3">Uncharacterized protein</fullName>
    </submittedName>
</protein>
<dbReference type="PANTHER" id="PTHR46610:SF3">
    <property type="entry name" value="OS01G0238200 PROTEIN"/>
    <property type="match status" value="1"/>
</dbReference>
<dbReference type="PANTHER" id="PTHR46610">
    <property type="entry name" value="OS05G0181300 PROTEIN"/>
    <property type="match status" value="1"/>
</dbReference>
<accession>A0A0E0CHY7</accession>
<feature type="transmembrane region" description="Helical" evidence="2">
    <location>
        <begin position="60"/>
        <end position="80"/>
    </location>
</feature>